<evidence type="ECO:0000313" key="1">
    <source>
        <dbReference type="EMBL" id="MYL54757.1"/>
    </source>
</evidence>
<keyword evidence="2" id="KW-1185">Reference proteome</keyword>
<organism evidence="1 2">
    <name type="scientific">Pontibacillus yanchengensis</name>
    <dbReference type="NCBI Taxonomy" id="462910"/>
    <lineage>
        <taxon>Bacteria</taxon>
        <taxon>Bacillati</taxon>
        <taxon>Bacillota</taxon>
        <taxon>Bacilli</taxon>
        <taxon>Bacillales</taxon>
        <taxon>Bacillaceae</taxon>
        <taxon>Pontibacillus</taxon>
    </lineage>
</organism>
<comment type="caution">
    <text evidence="1">The sequence shown here is derived from an EMBL/GenBank/DDBJ whole genome shotgun (WGS) entry which is preliminary data.</text>
</comment>
<sequence length="55" mass="6382">MSKNKSSERPFSDVQTADHRTWVGSMLLRDVAILIELHLIPYEIKETRRAVAIRC</sequence>
<dbReference type="Proteomes" id="UP000466692">
    <property type="component" value="Unassembled WGS sequence"/>
</dbReference>
<gene>
    <name evidence="1" type="ORF">GLW08_15585</name>
</gene>
<reference evidence="1" key="1">
    <citation type="submission" date="2019-11" db="EMBL/GenBank/DDBJ databases">
        <title>Genome sequences of 17 halophilic strains isolated from different environments.</title>
        <authorList>
            <person name="Furrow R.E."/>
        </authorList>
    </citation>
    <scope>NUCLEOTIDE SEQUENCE</scope>
    <source>
        <strain evidence="1">22510_22_Filter</strain>
    </source>
</reference>
<dbReference type="EMBL" id="WMEU01000005">
    <property type="protein sequence ID" value="MYL54757.1"/>
    <property type="molecule type" value="Genomic_DNA"/>
</dbReference>
<accession>A0ACC7VJ96</accession>
<evidence type="ECO:0000313" key="2">
    <source>
        <dbReference type="Proteomes" id="UP000466692"/>
    </source>
</evidence>
<name>A0ACC7VJ96_9BACI</name>
<proteinExistence type="predicted"/>
<protein>
    <submittedName>
        <fullName evidence="1">Uncharacterized protein</fullName>
    </submittedName>
</protein>